<dbReference type="Pfam" id="PF01177">
    <property type="entry name" value="Asp_Glu_race"/>
    <property type="match status" value="1"/>
</dbReference>
<dbReference type="EMBL" id="NPDZ01000004">
    <property type="protein sequence ID" value="PJZ73457.1"/>
    <property type="molecule type" value="Genomic_DNA"/>
</dbReference>
<evidence type="ECO:0000256" key="2">
    <source>
        <dbReference type="ARBA" id="ARBA00013090"/>
    </source>
</evidence>
<accession>A0A2M9ZN26</accession>
<proteinExistence type="inferred from homology"/>
<keyword evidence="5 7" id="KW-0413">Isomerase</keyword>
<evidence type="ECO:0000313" key="8">
    <source>
        <dbReference type="EMBL" id="PJZ68925.1"/>
    </source>
</evidence>
<dbReference type="OrthoDB" id="9801055at2"/>
<comment type="catalytic activity">
    <reaction evidence="1 7">
        <text>L-glutamate = D-glutamate</text>
        <dbReference type="Rhea" id="RHEA:12813"/>
        <dbReference type="ChEBI" id="CHEBI:29985"/>
        <dbReference type="ChEBI" id="CHEBI:29986"/>
        <dbReference type="EC" id="5.1.1.3"/>
    </reaction>
</comment>
<dbReference type="InterPro" id="IPR015942">
    <property type="entry name" value="Asp/Glu/hydantoin_racemase"/>
</dbReference>
<dbReference type="GO" id="GO:0009252">
    <property type="term" value="P:peptidoglycan biosynthetic process"/>
    <property type="evidence" value="ECO:0007669"/>
    <property type="project" value="UniProtKB-UniRule"/>
</dbReference>
<dbReference type="AlphaFoldDB" id="A0A2M9ZN26"/>
<dbReference type="PANTHER" id="PTHR21198:SF3">
    <property type="entry name" value="GLUTAMATE RACEMASE"/>
    <property type="match status" value="1"/>
</dbReference>
<feature type="binding site" evidence="7">
    <location>
        <begin position="80"/>
        <end position="81"/>
    </location>
    <ligand>
        <name>substrate</name>
    </ligand>
</feature>
<evidence type="ECO:0000313" key="11">
    <source>
        <dbReference type="Proteomes" id="UP000231990"/>
    </source>
</evidence>
<dbReference type="RefSeq" id="WP_100714615.1">
    <property type="nucleotide sequence ID" value="NZ_NPDY01000014.1"/>
</dbReference>
<comment type="function">
    <text evidence="7">Provides the (R)-glutamate required for cell wall biosynthesis.</text>
</comment>
<dbReference type="Proteomes" id="UP000231990">
    <property type="component" value="Unassembled WGS sequence"/>
</dbReference>
<sequence length="259" mass="28341">MQREPDRGIIKIGVMDSGMGGLSVLKELLNSPFRAEYLYFGDLLNAPYGERETSEVADLTRKACEFLIQKGAQAILLACNTATSAAASLLRSDLPIPIFGMEPAIKPALANHPGERIALLATSVTHREEKLKTLKASLGADERIVHVSCDGLASLVDRGDMKGAGDYLKRILAQLEEEKIRGIVLGCTHYVFLKDVIMSLSPDSKLYDGNIGTVTHLVRSLGLDSNLGEPIYELHFSKNLLEIDPFEQARKLLGFFSEP</sequence>
<keyword evidence="6 7" id="KW-0961">Cell wall biogenesis/degradation</keyword>
<dbReference type="InterPro" id="IPR004391">
    <property type="entry name" value="Glu_race"/>
</dbReference>
<dbReference type="EMBL" id="NPDY01000014">
    <property type="protein sequence ID" value="PJZ68925.1"/>
    <property type="molecule type" value="Genomic_DNA"/>
</dbReference>
<evidence type="ECO:0000313" key="10">
    <source>
        <dbReference type="Proteomes" id="UP000231962"/>
    </source>
</evidence>
<feature type="binding site" evidence="7">
    <location>
        <begin position="48"/>
        <end position="49"/>
    </location>
    <ligand>
        <name>substrate</name>
    </ligand>
</feature>
<dbReference type="GO" id="GO:0008881">
    <property type="term" value="F:glutamate racemase activity"/>
    <property type="evidence" value="ECO:0007669"/>
    <property type="project" value="UniProtKB-UniRule"/>
</dbReference>
<keyword evidence="4 7" id="KW-0573">Peptidoglycan synthesis</keyword>
<keyword evidence="3 7" id="KW-0133">Cell shape</keyword>
<evidence type="ECO:0000256" key="3">
    <source>
        <dbReference type="ARBA" id="ARBA00022960"/>
    </source>
</evidence>
<dbReference type="GO" id="GO:0008360">
    <property type="term" value="P:regulation of cell shape"/>
    <property type="evidence" value="ECO:0007669"/>
    <property type="project" value="UniProtKB-KW"/>
</dbReference>
<evidence type="ECO:0000256" key="5">
    <source>
        <dbReference type="ARBA" id="ARBA00023235"/>
    </source>
</evidence>
<dbReference type="UniPathway" id="UPA00219"/>
<evidence type="ECO:0000256" key="1">
    <source>
        <dbReference type="ARBA" id="ARBA00001602"/>
    </source>
</evidence>
<dbReference type="GO" id="GO:0071555">
    <property type="term" value="P:cell wall organization"/>
    <property type="evidence" value="ECO:0007669"/>
    <property type="project" value="UniProtKB-KW"/>
</dbReference>
<keyword evidence="10" id="KW-1185">Reference proteome</keyword>
<evidence type="ECO:0000256" key="7">
    <source>
        <dbReference type="HAMAP-Rule" id="MF_00258"/>
    </source>
</evidence>
<dbReference type="InterPro" id="IPR001920">
    <property type="entry name" value="Asp/Glu_race"/>
</dbReference>
<gene>
    <name evidence="7 9" type="primary">murI</name>
    <name evidence="8" type="ORF">CH360_13675</name>
    <name evidence="9" type="ORF">CH373_08040</name>
</gene>
<evidence type="ECO:0000256" key="4">
    <source>
        <dbReference type="ARBA" id="ARBA00022984"/>
    </source>
</evidence>
<dbReference type="HAMAP" id="MF_00258">
    <property type="entry name" value="Glu_racemase"/>
    <property type="match status" value="1"/>
</dbReference>
<comment type="similarity">
    <text evidence="7">Belongs to the aspartate/glutamate racemases family.</text>
</comment>
<dbReference type="PANTHER" id="PTHR21198">
    <property type="entry name" value="GLUTAMATE RACEMASE"/>
    <property type="match status" value="1"/>
</dbReference>
<dbReference type="EC" id="5.1.1.3" evidence="2 7"/>
<comment type="caution">
    <text evidence="9">The sequence shown here is derived from an EMBL/GenBank/DDBJ whole genome shotgun (WGS) entry which is preliminary data.</text>
</comment>
<feature type="active site" description="Proton donor/acceptor" evidence="7">
    <location>
        <position position="79"/>
    </location>
</feature>
<organism evidence="9 11">
    <name type="scientific">Leptospira perolatii</name>
    <dbReference type="NCBI Taxonomy" id="2023191"/>
    <lineage>
        <taxon>Bacteria</taxon>
        <taxon>Pseudomonadati</taxon>
        <taxon>Spirochaetota</taxon>
        <taxon>Spirochaetia</taxon>
        <taxon>Leptospirales</taxon>
        <taxon>Leptospiraceae</taxon>
        <taxon>Leptospira</taxon>
    </lineage>
</organism>
<dbReference type="Gene3D" id="3.40.50.1860">
    <property type="match status" value="2"/>
</dbReference>
<reference evidence="10 11" key="1">
    <citation type="submission" date="2017-07" db="EMBL/GenBank/DDBJ databases">
        <title>Leptospira spp. isolated from tropical soils.</title>
        <authorList>
            <person name="Thibeaux R."/>
            <person name="Iraola G."/>
            <person name="Ferres I."/>
            <person name="Bierque E."/>
            <person name="Girault D."/>
            <person name="Soupe-Gilbert M.-E."/>
            <person name="Picardeau M."/>
            <person name="Goarant C."/>
        </authorList>
    </citation>
    <scope>NUCLEOTIDE SEQUENCE [LARGE SCALE GENOMIC DNA]</scope>
    <source>
        <strain evidence="9 11">FH1-B-B1</strain>
        <strain evidence="8 10">FH1-B-C1</strain>
    </source>
</reference>
<protein>
    <recommendedName>
        <fullName evidence="2 7">Glutamate racemase</fullName>
        <ecNumber evidence="2 7">5.1.1.3</ecNumber>
    </recommendedName>
</protein>
<feature type="binding site" evidence="7">
    <location>
        <begin position="188"/>
        <end position="189"/>
    </location>
    <ligand>
        <name>substrate</name>
    </ligand>
</feature>
<name>A0A2M9ZN26_9LEPT</name>
<comment type="pathway">
    <text evidence="7">Cell wall biogenesis; peptidoglycan biosynthesis.</text>
</comment>
<feature type="binding site" evidence="7">
    <location>
        <begin position="16"/>
        <end position="17"/>
    </location>
    <ligand>
        <name>substrate</name>
    </ligand>
</feature>
<feature type="active site" description="Proton donor/acceptor" evidence="7">
    <location>
        <position position="187"/>
    </location>
</feature>
<dbReference type="SUPFAM" id="SSF53681">
    <property type="entry name" value="Aspartate/glutamate racemase"/>
    <property type="match status" value="2"/>
</dbReference>
<evidence type="ECO:0000313" key="9">
    <source>
        <dbReference type="EMBL" id="PJZ73457.1"/>
    </source>
</evidence>
<evidence type="ECO:0000256" key="6">
    <source>
        <dbReference type="ARBA" id="ARBA00023316"/>
    </source>
</evidence>
<dbReference type="Proteomes" id="UP000231962">
    <property type="component" value="Unassembled WGS sequence"/>
</dbReference>
<dbReference type="NCBIfam" id="TIGR00067">
    <property type="entry name" value="glut_race"/>
    <property type="match status" value="1"/>
</dbReference>